<evidence type="ECO:0000256" key="12">
    <source>
        <dbReference type="RuleBase" id="RU003357"/>
    </source>
</evidence>
<comment type="subcellular location">
    <subcellularLocation>
        <location evidence="1 11">Cell outer membrane</location>
        <topology evidence="1 11">Multi-pass membrane protein</topology>
    </subcellularLocation>
</comment>
<keyword evidence="2 11" id="KW-0813">Transport</keyword>
<name>A0ABU8SD44_9SPHN</name>
<gene>
    <name evidence="16" type="ORF">WG900_16400</name>
</gene>
<evidence type="ECO:0000313" key="16">
    <source>
        <dbReference type="EMBL" id="MEJ6011496.1"/>
    </source>
</evidence>
<evidence type="ECO:0000256" key="6">
    <source>
        <dbReference type="ARBA" id="ARBA00023004"/>
    </source>
</evidence>
<dbReference type="InterPro" id="IPR012910">
    <property type="entry name" value="Plug_dom"/>
</dbReference>
<keyword evidence="6" id="KW-0408">Iron</keyword>
<dbReference type="InterPro" id="IPR036942">
    <property type="entry name" value="Beta-barrel_TonB_sf"/>
</dbReference>
<evidence type="ECO:0000256" key="7">
    <source>
        <dbReference type="ARBA" id="ARBA00023065"/>
    </source>
</evidence>
<evidence type="ECO:0000256" key="2">
    <source>
        <dbReference type="ARBA" id="ARBA00022448"/>
    </source>
</evidence>
<evidence type="ECO:0000256" key="8">
    <source>
        <dbReference type="ARBA" id="ARBA00023077"/>
    </source>
</evidence>
<feature type="domain" description="TonB-dependent receptor plug" evidence="15">
    <location>
        <begin position="54"/>
        <end position="157"/>
    </location>
</feature>
<evidence type="ECO:0000256" key="13">
    <source>
        <dbReference type="SAM" id="SignalP"/>
    </source>
</evidence>
<keyword evidence="7" id="KW-0406">Ion transport</keyword>
<dbReference type="PROSITE" id="PS52016">
    <property type="entry name" value="TONB_DEPENDENT_REC_3"/>
    <property type="match status" value="1"/>
</dbReference>
<evidence type="ECO:0000256" key="9">
    <source>
        <dbReference type="ARBA" id="ARBA00023136"/>
    </source>
</evidence>
<organism evidence="16 17">
    <name type="scientific">Novosphingobium aquae</name>
    <dbReference type="NCBI Taxonomy" id="3133435"/>
    <lineage>
        <taxon>Bacteria</taxon>
        <taxon>Pseudomonadati</taxon>
        <taxon>Pseudomonadota</taxon>
        <taxon>Alphaproteobacteria</taxon>
        <taxon>Sphingomonadales</taxon>
        <taxon>Sphingomonadaceae</taxon>
        <taxon>Novosphingobium</taxon>
    </lineage>
</organism>
<keyword evidence="5 11" id="KW-0812">Transmembrane</keyword>
<evidence type="ECO:0000256" key="5">
    <source>
        <dbReference type="ARBA" id="ARBA00022692"/>
    </source>
</evidence>
<dbReference type="SUPFAM" id="SSF56935">
    <property type="entry name" value="Porins"/>
    <property type="match status" value="1"/>
</dbReference>
<keyword evidence="13" id="KW-0732">Signal</keyword>
<keyword evidence="10 11" id="KW-0998">Cell outer membrane</keyword>
<accession>A0ABU8SD44</accession>
<dbReference type="Gene3D" id="2.40.170.20">
    <property type="entry name" value="TonB-dependent receptor, beta-barrel domain"/>
    <property type="match status" value="1"/>
</dbReference>
<feature type="chain" id="PRO_5047377884" evidence="13">
    <location>
        <begin position="29"/>
        <end position="780"/>
    </location>
</feature>
<comment type="caution">
    <text evidence="16">The sequence shown here is derived from an EMBL/GenBank/DDBJ whole genome shotgun (WGS) entry which is preliminary data.</text>
</comment>
<dbReference type="Pfam" id="PF00593">
    <property type="entry name" value="TonB_dep_Rec_b-barrel"/>
    <property type="match status" value="1"/>
</dbReference>
<evidence type="ECO:0000256" key="3">
    <source>
        <dbReference type="ARBA" id="ARBA00022452"/>
    </source>
</evidence>
<evidence type="ECO:0000256" key="10">
    <source>
        <dbReference type="ARBA" id="ARBA00023237"/>
    </source>
</evidence>
<feature type="domain" description="TonB-dependent receptor-like beta-barrel" evidence="14">
    <location>
        <begin position="262"/>
        <end position="736"/>
    </location>
</feature>
<keyword evidence="16" id="KW-0675">Receptor</keyword>
<sequence length="780" mass="83062">MNTSRKTRLIQSASIAAIMLLTSAPAYAQAAAPEADDADNGEIIVTAQRRSENVMKVPVSVTVVSADALQKNGINDLASVTKLAPSLQAGQDNSFSIRGVGTASFANTVESSVTQMVDDVVLGSRNFAANGFYDIERVEVLNGPQGLLFGKNASAGVINITSTRPKLGENTVSFDSELTSRYRSGKDGLGAQLRATANLAIGENTALRVNGLYSHQDSVTRYVKTGPGRTESDNEQIAVRAKLLTEITPDVQLYLIGDYSKKTGTTGSYSYTYRALGTGSQYGALLTGAGVTPGPRNLDAAVNAPFYRDLKTGGVQGKLTWALANGWEISNITAWKTFSISQTFDSDHTPANYFDSNGGTNKFNQFSNELRLALPSSNALSGQVGLFYYHSSDVFAGGRGGNNGFPSFLLPNFPFCVGATTLGAPPAACPVSNVSFLGQDCAGKISNESLAAFGQFTYQVSDQLKLIAGGRYTHDKASLDLTENTRNYFVTLGVKNNRYSGTTTADNFSWKVGFDYQPSAETLIYGFYGHGYKGPGFSNAAPAPNVSLAVRPEISKGGEIGIKQSLLDNRVNLSIAGFYTRFENLQVQAFDSALRTVVLGNAGKSTTKGIDISASARVADGLTLSASASIIDAKYNSYPGRQCYPGQVSASCTATGTFDASGLQIPLAAKFTSVIGASYERPISDSLKLTADLSYYHRSKLLVDYAPGSTIPGWDTIGASFGFKGANWNAAVFCKNCFNEMRPISIETEPGDGLIGVTTYIQRWNFDSVRTIGLRFGFGF</sequence>
<dbReference type="PANTHER" id="PTHR32552:SF81">
    <property type="entry name" value="TONB-DEPENDENT OUTER MEMBRANE RECEPTOR"/>
    <property type="match status" value="1"/>
</dbReference>
<evidence type="ECO:0000259" key="15">
    <source>
        <dbReference type="Pfam" id="PF07715"/>
    </source>
</evidence>
<dbReference type="Pfam" id="PF07715">
    <property type="entry name" value="Plug"/>
    <property type="match status" value="1"/>
</dbReference>
<evidence type="ECO:0000313" key="17">
    <source>
        <dbReference type="Proteomes" id="UP001379235"/>
    </source>
</evidence>
<evidence type="ECO:0000256" key="11">
    <source>
        <dbReference type="PROSITE-ProRule" id="PRU01360"/>
    </source>
</evidence>
<evidence type="ECO:0000259" key="14">
    <source>
        <dbReference type="Pfam" id="PF00593"/>
    </source>
</evidence>
<dbReference type="PANTHER" id="PTHR32552">
    <property type="entry name" value="FERRICHROME IRON RECEPTOR-RELATED"/>
    <property type="match status" value="1"/>
</dbReference>
<evidence type="ECO:0000256" key="1">
    <source>
        <dbReference type="ARBA" id="ARBA00004571"/>
    </source>
</evidence>
<protein>
    <submittedName>
        <fullName evidence="16">TonB-dependent receptor</fullName>
    </submittedName>
</protein>
<comment type="similarity">
    <text evidence="11 12">Belongs to the TonB-dependent receptor family.</text>
</comment>
<dbReference type="RefSeq" id="WP_339968809.1">
    <property type="nucleotide sequence ID" value="NZ_JBBHJY010000009.1"/>
</dbReference>
<dbReference type="Proteomes" id="UP001379235">
    <property type="component" value="Unassembled WGS sequence"/>
</dbReference>
<keyword evidence="9 11" id="KW-0472">Membrane</keyword>
<keyword evidence="8 12" id="KW-0798">TonB box</keyword>
<feature type="signal peptide" evidence="13">
    <location>
        <begin position="1"/>
        <end position="28"/>
    </location>
</feature>
<dbReference type="InterPro" id="IPR000531">
    <property type="entry name" value="Beta-barrel_TonB"/>
</dbReference>
<evidence type="ECO:0000256" key="4">
    <source>
        <dbReference type="ARBA" id="ARBA00022496"/>
    </source>
</evidence>
<proteinExistence type="inferred from homology"/>
<reference evidence="16 17" key="1">
    <citation type="submission" date="2024-03" db="EMBL/GenBank/DDBJ databases">
        <authorList>
            <person name="Jo J.-H."/>
        </authorList>
    </citation>
    <scope>NUCLEOTIDE SEQUENCE [LARGE SCALE GENOMIC DNA]</scope>
    <source>
        <strain evidence="16 17">AS3R-12</strain>
    </source>
</reference>
<keyword evidence="4" id="KW-0410">Iron transport</keyword>
<dbReference type="EMBL" id="JBBHJY010000009">
    <property type="protein sequence ID" value="MEJ6011496.1"/>
    <property type="molecule type" value="Genomic_DNA"/>
</dbReference>
<dbReference type="InterPro" id="IPR039426">
    <property type="entry name" value="TonB-dep_rcpt-like"/>
</dbReference>
<keyword evidence="3 11" id="KW-1134">Transmembrane beta strand</keyword>
<keyword evidence="17" id="KW-1185">Reference proteome</keyword>